<dbReference type="GO" id="GO:0032839">
    <property type="term" value="C:dendrite cytoplasm"/>
    <property type="evidence" value="ECO:0007669"/>
    <property type="project" value="GOC"/>
</dbReference>
<keyword evidence="6" id="KW-1185">Reference proteome</keyword>
<dbReference type="GO" id="GO:0035418">
    <property type="term" value="P:protein localization to synapse"/>
    <property type="evidence" value="ECO:0007669"/>
    <property type="project" value="TreeGrafter"/>
</dbReference>
<dbReference type="EMBL" id="CAKOFQ010007316">
    <property type="protein sequence ID" value="CAH1998164.1"/>
    <property type="molecule type" value="Genomic_DNA"/>
</dbReference>
<feature type="compositionally biased region" description="Polar residues" evidence="3">
    <location>
        <begin position="84"/>
        <end position="113"/>
    </location>
</feature>
<dbReference type="PANTHER" id="PTHR46054:SF3">
    <property type="entry name" value="MATERNAL EFFECT PROTEIN STAUFEN"/>
    <property type="match status" value="1"/>
</dbReference>
<dbReference type="FunFam" id="3.30.160.20:FF:000007">
    <property type="entry name" value="Double-stranded RNA-binding protein Staufen homolog 1"/>
    <property type="match status" value="1"/>
</dbReference>
<organism evidence="5 6">
    <name type="scientific">Acanthoscelides obtectus</name>
    <name type="common">Bean weevil</name>
    <name type="synonym">Bruchus obtectus</name>
    <dbReference type="NCBI Taxonomy" id="200917"/>
    <lineage>
        <taxon>Eukaryota</taxon>
        <taxon>Metazoa</taxon>
        <taxon>Ecdysozoa</taxon>
        <taxon>Arthropoda</taxon>
        <taxon>Hexapoda</taxon>
        <taxon>Insecta</taxon>
        <taxon>Pterygota</taxon>
        <taxon>Neoptera</taxon>
        <taxon>Endopterygota</taxon>
        <taxon>Coleoptera</taxon>
        <taxon>Polyphaga</taxon>
        <taxon>Cucujiformia</taxon>
        <taxon>Chrysomeloidea</taxon>
        <taxon>Chrysomelidae</taxon>
        <taxon>Bruchinae</taxon>
        <taxon>Bruchini</taxon>
        <taxon>Acanthoscelides</taxon>
    </lineage>
</organism>
<dbReference type="GO" id="GO:0003725">
    <property type="term" value="F:double-stranded RNA binding"/>
    <property type="evidence" value="ECO:0007669"/>
    <property type="project" value="TreeGrafter"/>
</dbReference>
<dbReference type="AlphaFoldDB" id="A0A9P0PY08"/>
<dbReference type="GO" id="GO:0005886">
    <property type="term" value="C:plasma membrane"/>
    <property type="evidence" value="ECO:0007669"/>
    <property type="project" value="TreeGrafter"/>
</dbReference>
<evidence type="ECO:0000313" key="5">
    <source>
        <dbReference type="EMBL" id="CAH1998164.1"/>
    </source>
</evidence>
<sequence length="557" mass="60986">MYNAQQQPQRFPYDGRRNKRGHYPHHDNRYYGQFRPVAPLNPGDPYAVPLRVSEREYPGQGYPVQAAWHDAAAKAIDHIKLEQNDGSPSCSVDSTGQMQNEGEPSAPENVSSDLTTDLKSPISLLYEIAIQMNLNVTFEVISEQGPPHMKVFVTECRVGNFVADGEGYGKKISKKRAAEKMLEELSKQPHLLAIMNNAQLKPERELSHKKTRNLIKENQQEYQAPQCIGGSGGRQLVPGVLPVTDQSSTGFQKQKDVAGGDKPIQVQQQQIKGPPPIQVTFVEENQQQHQVPQCICGSGGWQLVPGVLPVTDQSSTGFQKQKDVAGGDKPIQVQQQQIKGPPPIQVTFVEENQQEHQAPQCIGGSGGRQLVPGVLPVTDQSSTGFQKQKDVAGGDKPIQVQHQQIKGPPPIQVTFVEENQQQHQVPQCICGSGGWQLVPGVLPVTDQSSTGFQKQKDVAGGDKPIQVQQQQIKGPPPIQVTFVEENQQEHQAPQCIGGSGGRQLVPGVLPVTDQSSTGFQKQKDVAGGDKPIQVQHQQIKGPPPIQVRFVYYPSRSC</sequence>
<evidence type="ECO:0000259" key="4">
    <source>
        <dbReference type="PROSITE" id="PS50137"/>
    </source>
</evidence>
<reference evidence="5" key="1">
    <citation type="submission" date="2022-03" db="EMBL/GenBank/DDBJ databases">
        <authorList>
            <person name="Sayadi A."/>
        </authorList>
    </citation>
    <scope>NUCLEOTIDE SEQUENCE</scope>
</reference>
<dbReference type="Pfam" id="PF00035">
    <property type="entry name" value="dsrm"/>
    <property type="match status" value="1"/>
</dbReference>
<dbReference type="GO" id="GO:0007281">
    <property type="term" value="P:germ cell development"/>
    <property type="evidence" value="ECO:0007669"/>
    <property type="project" value="TreeGrafter"/>
</dbReference>
<dbReference type="GO" id="GO:0098964">
    <property type="term" value="P:anterograde dendritic transport of messenger ribonucleoprotein complex"/>
    <property type="evidence" value="ECO:0007669"/>
    <property type="project" value="TreeGrafter"/>
</dbReference>
<dbReference type="Proteomes" id="UP001152888">
    <property type="component" value="Unassembled WGS sequence"/>
</dbReference>
<dbReference type="OrthoDB" id="10037267at2759"/>
<evidence type="ECO:0000256" key="1">
    <source>
        <dbReference type="ARBA" id="ARBA00022884"/>
    </source>
</evidence>
<dbReference type="CDD" id="cd19859">
    <property type="entry name" value="DSRM_STAU_rpt3"/>
    <property type="match status" value="1"/>
</dbReference>
<feature type="region of interest" description="Disordered" evidence="3">
    <location>
        <begin position="83"/>
        <end position="113"/>
    </location>
</feature>
<dbReference type="GO" id="GO:0010494">
    <property type="term" value="C:cytoplasmic stress granule"/>
    <property type="evidence" value="ECO:0007669"/>
    <property type="project" value="TreeGrafter"/>
</dbReference>
<comment type="caution">
    <text evidence="5">The sequence shown here is derived from an EMBL/GenBank/DDBJ whole genome shotgun (WGS) entry which is preliminary data.</text>
</comment>
<dbReference type="SMART" id="SM00358">
    <property type="entry name" value="DSRM"/>
    <property type="match status" value="1"/>
</dbReference>
<dbReference type="GO" id="GO:0003729">
    <property type="term" value="F:mRNA binding"/>
    <property type="evidence" value="ECO:0007669"/>
    <property type="project" value="TreeGrafter"/>
</dbReference>
<feature type="region of interest" description="Disordered" evidence="3">
    <location>
        <begin position="1"/>
        <end position="28"/>
    </location>
</feature>
<dbReference type="GO" id="GO:0008298">
    <property type="term" value="P:intracellular mRNA localization"/>
    <property type="evidence" value="ECO:0007669"/>
    <property type="project" value="TreeGrafter"/>
</dbReference>
<dbReference type="GO" id="GO:0043025">
    <property type="term" value="C:neuronal cell body"/>
    <property type="evidence" value="ECO:0007669"/>
    <property type="project" value="TreeGrafter"/>
</dbReference>
<feature type="domain" description="DRBM" evidence="4">
    <location>
        <begin position="120"/>
        <end position="187"/>
    </location>
</feature>
<accession>A0A9P0PY08</accession>
<dbReference type="InterPro" id="IPR051740">
    <property type="entry name" value="DRBM-containing_protein"/>
</dbReference>
<dbReference type="Gene3D" id="3.30.160.20">
    <property type="match status" value="1"/>
</dbReference>
<proteinExistence type="predicted"/>
<gene>
    <name evidence="5" type="ORF">ACAOBT_LOCUS24189</name>
</gene>
<evidence type="ECO:0000256" key="3">
    <source>
        <dbReference type="SAM" id="MobiDB-lite"/>
    </source>
</evidence>
<evidence type="ECO:0000313" key="6">
    <source>
        <dbReference type="Proteomes" id="UP001152888"/>
    </source>
</evidence>
<dbReference type="PANTHER" id="PTHR46054">
    <property type="entry name" value="MATERNAL EFFECT PROTEIN STAUFEN"/>
    <property type="match status" value="1"/>
</dbReference>
<name>A0A9P0PY08_ACAOB</name>
<dbReference type="InterPro" id="IPR014720">
    <property type="entry name" value="dsRBD_dom"/>
</dbReference>
<dbReference type="PROSITE" id="PS50137">
    <property type="entry name" value="DS_RBD"/>
    <property type="match status" value="1"/>
</dbReference>
<dbReference type="SUPFAM" id="SSF54768">
    <property type="entry name" value="dsRNA-binding domain-like"/>
    <property type="match status" value="1"/>
</dbReference>
<protein>
    <recommendedName>
        <fullName evidence="4">DRBM domain-containing protein</fullName>
    </recommendedName>
</protein>
<evidence type="ECO:0000256" key="2">
    <source>
        <dbReference type="PROSITE-ProRule" id="PRU00266"/>
    </source>
</evidence>
<dbReference type="GO" id="GO:0010468">
    <property type="term" value="P:regulation of gene expression"/>
    <property type="evidence" value="ECO:0007669"/>
    <property type="project" value="UniProtKB-ARBA"/>
</dbReference>
<keyword evidence="1 2" id="KW-0694">RNA-binding</keyword>